<keyword evidence="7" id="KW-1185">Reference proteome</keyword>
<dbReference type="InterPro" id="IPR000873">
    <property type="entry name" value="AMP-dep_synth/lig_dom"/>
</dbReference>
<dbReference type="GO" id="GO:0016020">
    <property type="term" value="C:membrane"/>
    <property type="evidence" value="ECO:0007669"/>
    <property type="project" value="TreeGrafter"/>
</dbReference>
<dbReference type="EC" id="6.2.1.3" evidence="4"/>
<dbReference type="InParanoid" id="A0A6P7WZF9"/>
<dbReference type="PANTHER" id="PTHR43272">
    <property type="entry name" value="LONG-CHAIN-FATTY-ACID--COA LIGASE"/>
    <property type="match status" value="1"/>
</dbReference>
<evidence type="ECO:0000313" key="7">
    <source>
        <dbReference type="Proteomes" id="UP000515156"/>
    </source>
</evidence>
<dbReference type="KEGG" id="muo:115462795"/>
<protein>
    <recommendedName>
        <fullName evidence="4">long-chain-fatty-acid--CoA ligase</fullName>
        <ecNumber evidence="4">6.2.1.3</ecNumber>
    </recommendedName>
</protein>
<organism evidence="7 8">
    <name type="scientific">Microcaecilia unicolor</name>
    <dbReference type="NCBI Taxonomy" id="1415580"/>
    <lineage>
        <taxon>Eukaryota</taxon>
        <taxon>Metazoa</taxon>
        <taxon>Chordata</taxon>
        <taxon>Craniata</taxon>
        <taxon>Vertebrata</taxon>
        <taxon>Euteleostomi</taxon>
        <taxon>Amphibia</taxon>
        <taxon>Gymnophiona</taxon>
        <taxon>Siphonopidae</taxon>
        <taxon>Microcaecilia</taxon>
    </lineage>
</organism>
<evidence type="ECO:0000256" key="4">
    <source>
        <dbReference type="ARBA" id="ARBA00026121"/>
    </source>
</evidence>
<dbReference type="Proteomes" id="UP000515156">
    <property type="component" value="Chromosome 2"/>
</dbReference>
<dbReference type="InterPro" id="IPR020845">
    <property type="entry name" value="AMP-binding_CS"/>
</dbReference>
<evidence type="ECO:0000256" key="1">
    <source>
        <dbReference type="ARBA" id="ARBA00022598"/>
    </source>
</evidence>
<keyword evidence="2" id="KW-0276">Fatty acid metabolism</keyword>
<evidence type="ECO:0000256" key="5">
    <source>
        <dbReference type="SAM" id="MobiDB-lite"/>
    </source>
</evidence>
<dbReference type="PROSITE" id="PS00455">
    <property type="entry name" value="AMP_BINDING"/>
    <property type="match status" value="1"/>
</dbReference>
<gene>
    <name evidence="8" type="primary">LOC115462795</name>
</gene>
<evidence type="ECO:0000313" key="8">
    <source>
        <dbReference type="RefSeq" id="XP_030048662.1"/>
    </source>
</evidence>
<dbReference type="PANTHER" id="PTHR43272:SF32">
    <property type="entry name" value="AMP-DEPENDENT SYNTHETASE_LIGASE DOMAIN-CONTAINING PROTEIN"/>
    <property type="match status" value="1"/>
</dbReference>
<sequence length="842" mass="93659">MLALNRSLSCMATTCAHRFHGLSSCKRFSSLFFGDGAACTTEIQMDHQEETRGHFFSCKRIRAEGGKSENRRKMGKKDLIAKRSCCLFSTRFMFHPAVTLAAHLSMLPSPKHQEVPEQNDNKGAALEEKPGKGNVTEDHEGIASASWHVQKGTPDGGTTQRLKDSESAGALGISSSFRSGLSSITQGDLSIASKLAPADSLWTTEKDGAVRFRMEQTGPGSEPPITIHQLFQQTLQHCSNKPALAVKRDGQWKTITFLQYYQNCRAAAKGFLKLGLQRFHGVAILGYNSPEWFFANIGAILAGGLATGIYTTSSSEACQYFLENCEANIIVVEDHQQLKKILKVQHELPKLKAIVQYRGELQEKRPNLYTWEEFMQLGSDIPDSQLDDVIASQKVNQCCTLIYTSGTTGKPKGVMLSHDNHQVTWTTKAMKNTLGLIEDVVTVSYLPLCHIAGQVYDIWLPMNYGGTTYFAEPDALKGSLITTLQEVHPTVFLGVPRVWEKIQEKLKHLDATSSIFRRKATAWATAIGLRANYNRMNRNNSVPWGYTLANYLVLKKIQAAVGLDRCHTCNTGAAPISKDMLEYFMSINLPLYEVNGMSESSGPHTLSTQNAFQILSCGKDFLGCRTRIDKPDKDGNGEVCYWGRDVFMGYLNMKEKTEEALDEEGWLHSGDVGKLDQQGFLYLTGRIKDLIITAGGKNIPPIIIEAAVKEEVPIISNAMLIGDRRKFLSMLLTLKCNFNPDTGEPQDELSPEAVQFCRELGSRATRVSEVISSKDPAVYKAIQEGIERVNGRAESNAHRVQKWTILEKDFSIYGGELGPTMKLKCHVVLQRYQDEIDAFYKL</sequence>
<evidence type="ECO:0000256" key="3">
    <source>
        <dbReference type="ARBA" id="ARBA00023098"/>
    </source>
</evidence>
<dbReference type="GeneID" id="115462795"/>
<dbReference type="CDD" id="cd05933">
    <property type="entry name" value="ACSBG_like"/>
    <property type="match status" value="1"/>
</dbReference>
<dbReference type="RefSeq" id="XP_030048662.1">
    <property type="nucleotide sequence ID" value="XM_030192802.1"/>
</dbReference>
<feature type="region of interest" description="Disordered" evidence="5">
    <location>
        <begin position="110"/>
        <end position="165"/>
    </location>
</feature>
<keyword evidence="1" id="KW-0436">Ligase</keyword>
<keyword evidence="3" id="KW-0443">Lipid metabolism</keyword>
<evidence type="ECO:0000259" key="6">
    <source>
        <dbReference type="Pfam" id="PF00501"/>
    </source>
</evidence>
<dbReference type="OrthoDB" id="3633556at2759"/>
<dbReference type="Gene3D" id="3.40.50.12780">
    <property type="entry name" value="N-terminal domain of ligase-like"/>
    <property type="match status" value="1"/>
</dbReference>
<dbReference type="InterPro" id="IPR042099">
    <property type="entry name" value="ANL_N_sf"/>
</dbReference>
<dbReference type="Pfam" id="PF23562">
    <property type="entry name" value="AMP-binding_C_3"/>
    <property type="match status" value="1"/>
</dbReference>
<accession>A0A6P7WZF9</accession>
<evidence type="ECO:0000256" key="2">
    <source>
        <dbReference type="ARBA" id="ARBA00022832"/>
    </source>
</evidence>
<feature type="compositionally biased region" description="Basic and acidic residues" evidence="5">
    <location>
        <begin position="125"/>
        <end position="141"/>
    </location>
</feature>
<dbReference type="AlphaFoldDB" id="A0A6P7WZF9"/>
<dbReference type="Pfam" id="PF00501">
    <property type="entry name" value="AMP-binding"/>
    <property type="match status" value="1"/>
</dbReference>
<dbReference type="SUPFAM" id="SSF56801">
    <property type="entry name" value="Acetyl-CoA synthetase-like"/>
    <property type="match status" value="1"/>
</dbReference>
<dbReference type="GO" id="GO:0005783">
    <property type="term" value="C:endoplasmic reticulum"/>
    <property type="evidence" value="ECO:0007669"/>
    <property type="project" value="TreeGrafter"/>
</dbReference>
<dbReference type="GO" id="GO:0004467">
    <property type="term" value="F:long-chain fatty acid-CoA ligase activity"/>
    <property type="evidence" value="ECO:0007669"/>
    <property type="project" value="UniProtKB-EC"/>
</dbReference>
<reference evidence="8" key="1">
    <citation type="submission" date="2025-08" db="UniProtKB">
        <authorList>
            <consortium name="RefSeq"/>
        </authorList>
    </citation>
    <scope>IDENTIFICATION</scope>
</reference>
<proteinExistence type="predicted"/>
<dbReference type="FunCoup" id="A0A6P7WZF9">
    <property type="interactions" value="429"/>
</dbReference>
<name>A0A6P7WZF9_9AMPH</name>
<feature type="domain" description="AMP-dependent synthetase/ligase" evidence="6">
    <location>
        <begin position="232"/>
        <end position="651"/>
    </location>
</feature>